<dbReference type="Proteomes" id="UP001467690">
    <property type="component" value="Unassembled WGS sequence"/>
</dbReference>
<sequence>MEPFKNVFNIKLIEQLARQIKRQDENFNEAGFVSIAAHNLERLELKQRSQQIYQALLQTLPDDYPTACQILLNTLAPVDETSEEIHFTTADNGMRGWAIMPMADFVALKGLDNIEYALSVLREMTKRFSAEFAIRYLIEKNPTKVLDVLDVWLQNDTSQINTHVRRLISEGTRPRLPWGIRLSCFITQPELTLTLLEKLKDDPSEYVRRSVANHLNDISKDHPDLVIKVMQSWMKDANADRQKLIKHAARSLIKNGYQPALRVFGYAQPIELSCQLKLATENVQVGQSLAIEIIVSSAFSERQNLIIDYLVYHQKANGQLSAKVFKWKTLTIKKNETITLNRKHSFKPVTTRKYYAGQHQIEIQINGSGMAKKSFNLLNLS</sequence>
<dbReference type="SUPFAM" id="SSF48371">
    <property type="entry name" value="ARM repeat"/>
    <property type="match status" value="1"/>
</dbReference>
<reference evidence="1 2" key="1">
    <citation type="submission" date="2024-06" db="EMBL/GenBank/DDBJ databases">
        <authorList>
            <person name="Chen R.Y."/>
        </authorList>
    </citation>
    <scope>NUCLEOTIDE SEQUENCE [LARGE SCALE GENOMIC DNA]</scope>
    <source>
        <strain evidence="1 2">D2</strain>
    </source>
</reference>
<evidence type="ECO:0000313" key="1">
    <source>
        <dbReference type="EMBL" id="MER2490951.1"/>
    </source>
</evidence>
<protein>
    <submittedName>
        <fullName evidence="1">DNA alkylation repair protein</fullName>
    </submittedName>
</protein>
<keyword evidence="2" id="KW-1185">Reference proteome</keyword>
<name>A0ABV1RDE6_9ALTE</name>
<evidence type="ECO:0000313" key="2">
    <source>
        <dbReference type="Proteomes" id="UP001467690"/>
    </source>
</evidence>
<organism evidence="1 2">
    <name type="scientific">Catenovulum sediminis</name>
    <dbReference type="NCBI Taxonomy" id="1740262"/>
    <lineage>
        <taxon>Bacteria</taxon>
        <taxon>Pseudomonadati</taxon>
        <taxon>Pseudomonadota</taxon>
        <taxon>Gammaproteobacteria</taxon>
        <taxon>Alteromonadales</taxon>
        <taxon>Alteromonadaceae</taxon>
        <taxon>Catenovulum</taxon>
    </lineage>
</organism>
<dbReference type="InterPro" id="IPR016024">
    <property type="entry name" value="ARM-type_fold"/>
</dbReference>
<accession>A0ABV1RDE6</accession>
<dbReference type="RefSeq" id="WP_143870100.1">
    <property type="nucleotide sequence ID" value="NZ_CP041660.1"/>
</dbReference>
<gene>
    <name evidence="1" type="ORF">ABS311_03525</name>
</gene>
<dbReference type="Gene3D" id="1.25.40.290">
    <property type="entry name" value="ARM repeat domains"/>
    <property type="match status" value="1"/>
</dbReference>
<dbReference type="EMBL" id="JBELOE010000078">
    <property type="protein sequence ID" value="MER2490951.1"/>
    <property type="molecule type" value="Genomic_DNA"/>
</dbReference>
<proteinExistence type="predicted"/>
<comment type="caution">
    <text evidence="1">The sequence shown here is derived from an EMBL/GenBank/DDBJ whole genome shotgun (WGS) entry which is preliminary data.</text>
</comment>